<evidence type="ECO:0000313" key="2">
    <source>
        <dbReference type="Proteomes" id="UP000013523"/>
    </source>
</evidence>
<proteinExistence type="predicted"/>
<dbReference type="EMBL" id="CP003261">
    <property type="protein sequence ID" value="AGK96082.1"/>
    <property type="molecule type" value="Genomic_DNA"/>
</dbReference>
<accession>R4JZ34</accession>
<protein>
    <recommendedName>
        <fullName evidence="3">Glyoxalase-like domain-containing protein</fullName>
    </recommendedName>
</protein>
<dbReference type="OrthoDB" id="1645442at2"/>
<organism evidence="1 2">
    <name type="scientific">Clostridium pasteurianum BC1</name>
    <dbReference type="NCBI Taxonomy" id="86416"/>
    <lineage>
        <taxon>Bacteria</taxon>
        <taxon>Bacillati</taxon>
        <taxon>Bacillota</taxon>
        <taxon>Clostridia</taxon>
        <taxon>Eubacteriales</taxon>
        <taxon>Clostridiaceae</taxon>
        <taxon>Clostridium</taxon>
    </lineage>
</organism>
<dbReference type="HOGENOM" id="CLU_2914381_0_0_9"/>
<gene>
    <name evidence="1" type="ORF">Clopa_1077</name>
</gene>
<evidence type="ECO:0000313" key="1">
    <source>
        <dbReference type="EMBL" id="AGK96082.1"/>
    </source>
</evidence>
<dbReference type="AlphaFoldDB" id="R4JZ34"/>
<sequence length="61" mass="6777">MIKGICINNIAIDSKDAVRLCNFYTELLGGDSCIMGNCATLRTQLGLELLFMEADFEYVKP</sequence>
<evidence type="ECO:0008006" key="3">
    <source>
        <dbReference type="Google" id="ProtNLM"/>
    </source>
</evidence>
<keyword evidence="2" id="KW-1185">Reference proteome</keyword>
<name>R4JZ34_CLOPA</name>
<dbReference type="Proteomes" id="UP000013523">
    <property type="component" value="Chromosome"/>
</dbReference>
<dbReference type="KEGG" id="cpas:Clopa_1077"/>
<dbReference type="RefSeq" id="WP_015614405.1">
    <property type="nucleotide sequence ID" value="NC_021182.1"/>
</dbReference>
<reference evidence="1 2" key="1">
    <citation type="submission" date="2012-01" db="EMBL/GenBank/DDBJ databases">
        <title>Complete sequence of chromosome of Clostridium pasteurianum BC1.</title>
        <authorList>
            <consortium name="US DOE Joint Genome Institute"/>
            <person name="Lucas S."/>
            <person name="Han J."/>
            <person name="Lapidus A."/>
            <person name="Cheng J.-F."/>
            <person name="Goodwin L."/>
            <person name="Pitluck S."/>
            <person name="Peters L."/>
            <person name="Mikhailova N."/>
            <person name="Teshima H."/>
            <person name="Detter J.C."/>
            <person name="Han C."/>
            <person name="Tapia R."/>
            <person name="Land M."/>
            <person name="Hauser L."/>
            <person name="Kyrpides N."/>
            <person name="Ivanova N."/>
            <person name="Pagani I."/>
            <person name="Dunn J."/>
            <person name="Taghavi S."/>
            <person name="Francis A."/>
            <person name="van der Lelie D."/>
            <person name="Woyke T."/>
        </authorList>
    </citation>
    <scope>NUCLEOTIDE SEQUENCE [LARGE SCALE GENOMIC DNA]</scope>
    <source>
        <strain evidence="1 2">BC1</strain>
    </source>
</reference>